<proteinExistence type="predicted"/>
<dbReference type="AlphaFoldDB" id="A0A9D1A124"/>
<evidence type="ECO:0000313" key="4">
    <source>
        <dbReference type="Proteomes" id="UP000824261"/>
    </source>
</evidence>
<dbReference type="Gene3D" id="3.90.1640.10">
    <property type="entry name" value="inorganic pyrophosphatase (n-terminal core)"/>
    <property type="match status" value="1"/>
</dbReference>
<evidence type="ECO:0000259" key="2">
    <source>
        <dbReference type="Pfam" id="PF02272"/>
    </source>
</evidence>
<dbReference type="InterPro" id="IPR038763">
    <property type="entry name" value="DHH_sf"/>
</dbReference>
<reference evidence="3" key="1">
    <citation type="submission" date="2020-10" db="EMBL/GenBank/DDBJ databases">
        <authorList>
            <person name="Gilroy R."/>
        </authorList>
    </citation>
    <scope>NUCLEOTIDE SEQUENCE</scope>
    <source>
        <strain evidence="3">ChiGjej1B1-2707</strain>
    </source>
</reference>
<comment type="caution">
    <text evidence="3">The sequence shown here is derived from an EMBL/GenBank/DDBJ whole genome shotgun (WGS) entry which is preliminary data.</text>
</comment>
<dbReference type="Proteomes" id="UP000824261">
    <property type="component" value="Unassembled WGS sequence"/>
</dbReference>
<dbReference type="Pfam" id="PF01368">
    <property type="entry name" value="DHH"/>
    <property type="match status" value="1"/>
</dbReference>
<dbReference type="EMBL" id="DVGB01000063">
    <property type="protein sequence ID" value="HIR01688.1"/>
    <property type="molecule type" value="Genomic_DNA"/>
</dbReference>
<evidence type="ECO:0000313" key="3">
    <source>
        <dbReference type="EMBL" id="HIR01688.1"/>
    </source>
</evidence>
<feature type="domain" description="DDH" evidence="1">
    <location>
        <begin position="24"/>
        <end position="165"/>
    </location>
</feature>
<dbReference type="InterPro" id="IPR003156">
    <property type="entry name" value="DHHA1_dom"/>
</dbReference>
<dbReference type="PANTHER" id="PTHR47618:SF1">
    <property type="entry name" value="BIFUNCTIONAL OLIGORIBONUCLEASE AND PAP PHOSPHATASE NRNA"/>
    <property type="match status" value="1"/>
</dbReference>
<dbReference type="Gene3D" id="3.10.310.30">
    <property type="match status" value="1"/>
</dbReference>
<feature type="domain" description="DHHA1" evidence="2">
    <location>
        <begin position="249"/>
        <end position="323"/>
    </location>
</feature>
<evidence type="ECO:0000259" key="1">
    <source>
        <dbReference type="Pfam" id="PF01368"/>
    </source>
</evidence>
<name>A0A9D1A124_9ACTN</name>
<dbReference type="InterPro" id="IPR001667">
    <property type="entry name" value="DDH_dom"/>
</dbReference>
<dbReference type="GO" id="GO:0003676">
    <property type="term" value="F:nucleic acid binding"/>
    <property type="evidence" value="ECO:0007669"/>
    <property type="project" value="InterPro"/>
</dbReference>
<dbReference type="SUPFAM" id="SSF64182">
    <property type="entry name" value="DHH phosphoesterases"/>
    <property type="match status" value="1"/>
</dbReference>
<accession>A0A9D1A124</accession>
<gene>
    <name evidence="3" type="ORF">IAA69_05430</name>
</gene>
<organism evidence="3 4">
    <name type="scientific">Candidatus Aveggerthella stercoripullorum</name>
    <dbReference type="NCBI Taxonomy" id="2840688"/>
    <lineage>
        <taxon>Bacteria</taxon>
        <taxon>Bacillati</taxon>
        <taxon>Actinomycetota</taxon>
        <taxon>Coriobacteriia</taxon>
        <taxon>Eggerthellales</taxon>
        <taxon>Eggerthellaceae</taxon>
        <taxon>Eggerthellaceae incertae sedis</taxon>
        <taxon>Candidatus Aveggerthella</taxon>
    </lineage>
</organism>
<protein>
    <submittedName>
        <fullName evidence="3">DHH family phosphoesterase</fullName>
    </submittedName>
</protein>
<dbReference type="Pfam" id="PF02272">
    <property type="entry name" value="DHHA1"/>
    <property type="match status" value="1"/>
</dbReference>
<dbReference type="PANTHER" id="PTHR47618">
    <property type="entry name" value="BIFUNCTIONAL OLIGORIBONUCLEASE AND PAP PHOSPHATASE NRNA"/>
    <property type="match status" value="1"/>
</dbReference>
<sequence length="334" mass="34949">MAVTPQTNTDLAGIAARMQEIDSFVLCGHVNPDGDCIGSQLALMWALRALGKRVDCLLARDDALDAGLCSLPGSDELVSASSYDGAAQAFVACDVPTVERLADAADVQKRCSVTFTVDHHAVESCMSQFNYVDPDAAATALIVWKLIEALGVQPDERMAHCAYAGLMTDTGGFRYQNTDAACFAVAAEMVVAGASPADCATAFFQNRSLASVRLMERMLDHAEIDLADGLAISYVTRADFEACGAVRADAEPLIDTLRSIEGVRVAAILRENDGVVRGSLRAKDATDVARVARLFGGGGHVAAAGLTYEGGLADAVSDVRAALLSALSVLEAKG</sequence>
<reference evidence="3" key="2">
    <citation type="journal article" date="2021" name="PeerJ">
        <title>Extensive microbial diversity within the chicken gut microbiome revealed by metagenomics and culture.</title>
        <authorList>
            <person name="Gilroy R."/>
            <person name="Ravi A."/>
            <person name="Getino M."/>
            <person name="Pursley I."/>
            <person name="Horton D.L."/>
            <person name="Alikhan N.F."/>
            <person name="Baker D."/>
            <person name="Gharbi K."/>
            <person name="Hall N."/>
            <person name="Watson M."/>
            <person name="Adriaenssens E.M."/>
            <person name="Foster-Nyarko E."/>
            <person name="Jarju S."/>
            <person name="Secka A."/>
            <person name="Antonio M."/>
            <person name="Oren A."/>
            <person name="Chaudhuri R.R."/>
            <person name="La Ragione R."/>
            <person name="Hildebrand F."/>
            <person name="Pallen M.J."/>
        </authorList>
    </citation>
    <scope>NUCLEOTIDE SEQUENCE</scope>
    <source>
        <strain evidence="3">ChiGjej1B1-2707</strain>
    </source>
</reference>
<dbReference type="InterPro" id="IPR051319">
    <property type="entry name" value="Oligoribo/pAp-PDE_c-di-AMP_PDE"/>
</dbReference>